<accession>A0A0K1EDK9</accession>
<evidence type="ECO:0000313" key="1">
    <source>
        <dbReference type="EMBL" id="AKT38939.1"/>
    </source>
</evidence>
<sequence>MDLSSRKAGLFADLRTHVDLHFRGEAHAFLTCQGATPAKARLDAASVGPCAGVRGQRPTRASLASSGFFRMISALIAPARPSHPR</sequence>
<dbReference type="Proteomes" id="UP000067626">
    <property type="component" value="Chromosome"/>
</dbReference>
<dbReference type="KEGG" id="ccro:CMC5_030860"/>
<protein>
    <submittedName>
        <fullName evidence="1">Uncharacterized protein</fullName>
    </submittedName>
</protein>
<dbReference type="AlphaFoldDB" id="A0A0K1EDK9"/>
<organism evidence="1 2">
    <name type="scientific">Chondromyces crocatus</name>
    <dbReference type="NCBI Taxonomy" id="52"/>
    <lineage>
        <taxon>Bacteria</taxon>
        <taxon>Pseudomonadati</taxon>
        <taxon>Myxococcota</taxon>
        <taxon>Polyangia</taxon>
        <taxon>Polyangiales</taxon>
        <taxon>Polyangiaceae</taxon>
        <taxon>Chondromyces</taxon>
    </lineage>
</organism>
<name>A0A0K1EDK9_CHOCO</name>
<dbReference type="STRING" id="52.CMC5_030860"/>
<keyword evidence="2" id="KW-1185">Reference proteome</keyword>
<reference evidence="1 2" key="1">
    <citation type="submission" date="2015-07" db="EMBL/GenBank/DDBJ databases">
        <title>Genome analysis of myxobacterium Chondromyces crocatus Cm c5 reveals a high potential for natural compound synthesis and the genetic basis for the loss of fruiting body formation.</title>
        <authorList>
            <person name="Zaburannyi N."/>
            <person name="Bunk B."/>
            <person name="Maier J."/>
            <person name="Overmann J."/>
            <person name="Mueller R."/>
        </authorList>
    </citation>
    <scope>NUCLEOTIDE SEQUENCE [LARGE SCALE GENOMIC DNA]</scope>
    <source>
        <strain evidence="1 2">Cm c5</strain>
    </source>
</reference>
<gene>
    <name evidence="1" type="ORF">CMC5_030860</name>
</gene>
<proteinExistence type="predicted"/>
<evidence type="ECO:0000313" key="2">
    <source>
        <dbReference type="Proteomes" id="UP000067626"/>
    </source>
</evidence>
<dbReference type="EMBL" id="CP012159">
    <property type="protein sequence ID" value="AKT38939.1"/>
    <property type="molecule type" value="Genomic_DNA"/>
</dbReference>